<accession>A0A7W1WUK5</accession>
<dbReference type="InterPro" id="IPR027797">
    <property type="entry name" value="PT-TG_dom"/>
</dbReference>
<evidence type="ECO:0000259" key="6">
    <source>
        <dbReference type="Pfam" id="PF15540"/>
    </source>
</evidence>
<keyword evidence="2" id="KW-0964">Secreted</keyword>
<evidence type="ECO:0000256" key="4">
    <source>
        <dbReference type="SAM" id="SignalP"/>
    </source>
</evidence>
<evidence type="ECO:0000313" key="7">
    <source>
        <dbReference type="EMBL" id="MBA4496330.1"/>
    </source>
</evidence>
<name>A0A7W1WUK5_9BACL</name>
<protein>
    <recommendedName>
        <fullName evidence="9">Bacterial toxin 47 domain-containing protein</fullName>
    </recommendedName>
</protein>
<sequence length="339" mass="37054">MIKRILLLLFKLLICLTVLSCSFVGQSYADPGGSFEVPEVNDDFDKGSPHRNTQPKKEEDQSFRFSDVFIWLGIAENEKEADRTLSAVVDCIPIASTIKSIIDLASGKDSISGDELDAFDYVVSILGIIPYVKIVKLFKGPLKNAWGFIEGFYNSSKKKIVGFLEEVYNDGKNLLKEINRKIDDLAAQLDFSPKLQPAGGPSHIPQKPGVNKIEGKNNGGTKGTDNTELGSVTGYKFKKGVDLDFRGTGKTYKDALDEAFKRTGVPREDFIVTKWGKDANGKSFPVEWRAKNGAEVNIDTGHTKNGPDVPHVGYQTGGKRGSGGAVRGHILVDSVPVNR</sequence>
<dbReference type="RefSeq" id="WP_181754662.1">
    <property type="nucleotide sequence ID" value="NZ_JACEIQ010000030.1"/>
</dbReference>
<dbReference type="Proteomes" id="UP000535491">
    <property type="component" value="Unassembled WGS sequence"/>
</dbReference>
<reference evidence="7 8" key="1">
    <citation type="submission" date="2020-07" db="EMBL/GenBank/DDBJ databases">
        <authorList>
            <person name="Feng H."/>
        </authorList>
    </citation>
    <scope>NUCLEOTIDE SEQUENCE [LARGE SCALE GENOMIC DNA]</scope>
    <source>
        <strain evidence="8">s-10</strain>
    </source>
</reference>
<keyword evidence="8" id="KW-1185">Reference proteome</keyword>
<dbReference type="InterPro" id="IPR029103">
    <property type="entry name" value="Ntox47"/>
</dbReference>
<feature type="chain" id="PRO_5031028882" description="Bacterial toxin 47 domain-containing protein" evidence="4">
    <location>
        <begin position="30"/>
        <end position="339"/>
    </location>
</feature>
<evidence type="ECO:0000313" key="8">
    <source>
        <dbReference type="Proteomes" id="UP000535491"/>
    </source>
</evidence>
<comment type="caution">
    <text evidence="7">The sequence shown here is derived from an EMBL/GenBank/DDBJ whole genome shotgun (WGS) entry which is preliminary data.</text>
</comment>
<dbReference type="EMBL" id="JACEIQ010000030">
    <property type="protein sequence ID" value="MBA4496330.1"/>
    <property type="molecule type" value="Genomic_DNA"/>
</dbReference>
<comment type="subcellular location">
    <subcellularLocation>
        <location evidence="1">Secreted</location>
    </subcellularLocation>
</comment>
<organism evidence="7 8">
    <name type="scientific">Paenactinomyces guangxiensis</name>
    <dbReference type="NCBI Taxonomy" id="1490290"/>
    <lineage>
        <taxon>Bacteria</taxon>
        <taxon>Bacillati</taxon>
        <taxon>Bacillota</taxon>
        <taxon>Bacilli</taxon>
        <taxon>Bacillales</taxon>
        <taxon>Thermoactinomycetaceae</taxon>
        <taxon>Paenactinomyces</taxon>
    </lineage>
</organism>
<feature type="domain" description="Bacterial toxin 47" evidence="6">
    <location>
        <begin position="232"/>
        <end position="339"/>
    </location>
</feature>
<feature type="region of interest" description="Disordered" evidence="3">
    <location>
        <begin position="40"/>
        <end position="60"/>
    </location>
</feature>
<evidence type="ECO:0000256" key="1">
    <source>
        <dbReference type="ARBA" id="ARBA00004613"/>
    </source>
</evidence>
<dbReference type="AlphaFoldDB" id="A0A7W1WUK5"/>
<proteinExistence type="predicted"/>
<feature type="domain" description="Pre-toxin TG" evidence="5">
    <location>
        <begin position="83"/>
        <end position="139"/>
    </location>
</feature>
<feature type="region of interest" description="Disordered" evidence="3">
    <location>
        <begin position="196"/>
        <end position="229"/>
    </location>
</feature>
<dbReference type="GO" id="GO:0005576">
    <property type="term" value="C:extracellular region"/>
    <property type="evidence" value="ECO:0007669"/>
    <property type="project" value="UniProtKB-SubCell"/>
</dbReference>
<dbReference type="Pfam" id="PF14449">
    <property type="entry name" value="PT-TG"/>
    <property type="match status" value="1"/>
</dbReference>
<evidence type="ECO:0000256" key="2">
    <source>
        <dbReference type="ARBA" id="ARBA00022525"/>
    </source>
</evidence>
<keyword evidence="4" id="KW-0732">Signal</keyword>
<gene>
    <name evidence="7" type="ORF">H1191_18870</name>
</gene>
<evidence type="ECO:0008006" key="9">
    <source>
        <dbReference type="Google" id="ProtNLM"/>
    </source>
</evidence>
<evidence type="ECO:0000256" key="3">
    <source>
        <dbReference type="SAM" id="MobiDB-lite"/>
    </source>
</evidence>
<dbReference type="Pfam" id="PF15540">
    <property type="entry name" value="Ntox47"/>
    <property type="match status" value="1"/>
</dbReference>
<feature type="signal peptide" evidence="4">
    <location>
        <begin position="1"/>
        <end position="29"/>
    </location>
</feature>
<evidence type="ECO:0000259" key="5">
    <source>
        <dbReference type="Pfam" id="PF14449"/>
    </source>
</evidence>